<sequence length="463" mass="53213">MNSNSITERISRLQDYLASQYVDFDRKKTTDRLLSLYSDFSKLKILNNYGYDANVNYWRAVILDCNLHGYLTSKYYGCFIDKNELGDLFHRPGKGKPLSLDYVLQDMIEKTYDLMTQKEYEKQYPIQAHSPSSSTLTWLQWIYYIPYRWIIPETPSHSYVVLPTVQEYTKMITQKHYSKPLCSSLDNLFTFLEFRDEYSTILCHQETIVRLSDVDLWIILRYLHHCYGVAIADTSQAFGAASTVIKFPDRNQAVKVAADITDNDKAIVNLKTACSALHQQVEGLQAKSEEFLRLTREHNAKNQKPQAVYMLRKKRHIEEILERRFKTLETMETILLKIETSQNDLQVVEAFNMGANTLRSLLSGKDMVAETMDKLKDTLEDQHAIEQAMAVGNEEISNQAAGITNEDLENELDAIITADSTPSTKEAVSLTQPINTESELLRLQNVLSSLSHPSNRIKMKELA</sequence>
<reference evidence="1 2" key="1">
    <citation type="submission" date="2014-09" db="EMBL/GenBank/DDBJ databases">
        <authorList>
            <person name="Ellenberger Sabrina"/>
        </authorList>
    </citation>
    <scope>NUCLEOTIDE SEQUENCE [LARGE SCALE GENOMIC DNA]</scope>
    <source>
        <strain evidence="1 2">CBS 412.66</strain>
    </source>
</reference>
<dbReference type="EMBL" id="LN732826">
    <property type="protein sequence ID" value="CEP15970.1"/>
    <property type="molecule type" value="Genomic_DNA"/>
</dbReference>
<dbReference type="OrthoDB" id="10250120at2759"/>
<dbReference type="Gene3D" id="1.10.287.1060">
    <property type="entry name" value="ESAT-6-like"/>
    <property type="match status" value="1"/>
</dbReference>
<dbReference type="AlphaFoldDB" id="A0A0B7NBS5"/>
<name>A0A0B7NBS5_9FUNG</name>
<dbReference type="STRING" id="35722.A0A0B7NBS5"/>
<proteinExistence type="predicted"/>
<dbReference type="GO" id="GO:0006900">
    <property type="term" value="P:vesicle budding from membrane"/>
    <property type="evidence" value="ECO:0007669"/>
    <property type="project" value="TreeGrafter"/>
</dbReference>
<organism evidence="1 2">
    <name type="scientific">Parasitella parasitica</name>
    <dbReference type="NCBI Taxonomy" id="35722"/>
    <lineage>
        <taxon>Eukaryota</taxon>
        <taxon>Fungi</taxon>
        <taxon>Fungi incertae sedis</taxon>
        <taxon>Mucoromycota</taxon>
        <taxon>Mucoromycotina</taxon>
        <taxon>Mucoromycetes</taxon>
        <taxon>Mucorales</taxon>
        <taxon>Mucorineae</taxon>
        <taxon>Mucoraceae</taxon>
        <taxon>Parasitella</taxon>
    </lineage>
</organism>
<dbReference type="GO" id="GO:0009898">
    <property type="term" value="C:cytoplasmic side of plasma membrane"/>
    <property type="evidence" value="ECO:0007669"/>
    <property type="project" value="TreeGrafter"/>
</dbReference>
<dbReference type="InterPro" id="IPR005024">
    <property type="entry name" value="Snf7_fam"/>
</dbReference>
<evidence type="ECO:0000313" key="1">
    <source>
        <dbReference type="EMBL" id="CEP15970.1"/>
    </source>
</evidence>
<evidence type="ECO:0008006" key="3">
    <source>
        <dbReference type="Google" id="ProtNLM"/>
    </source>
</evidence>
<gene>
    <name evidence="1" type="primary">PARPA_10224.1 scaffold 40051</name>
</gene>
<keyword evidence="2" id="KW-1185">Reference proteome</keyword>
<protein>
    <recommendedName>
        <fullName evidence="3">Charged multivesicular body protein 7</fullName>
    </recommendedName>
</protein>
<accession>A0A0B7NBS5</accession>
<dbReference type="Proteomes" id="UP000054107">
    <property type="component" value="Unassembled WGS sequence"/>
</dbReference>
<dbReference type="Pfam" id="PF03357">
    <property type="entry name" value="Snf7"/>
    <property type="match status" value="1"/>
</dbReference>
<dbReference type="PANTHER" id="PTHR22761">
    <property type="entry name" value="CHARGED MULTIVESICULAR BODY PROTEIN"/>
    <property type="match status" value="1"/>
</dbReference>
<dbReference type="GO" id="GO:0005771">
    <property type="term" value="C:multivesicular body"/>
    <property type="evidence" value="ECO:0007669"/>
    <property type="project" value="TreeGrafter"/>
</dbReference>
<dbReference type="GO" id="GO:0032511">
    <property type="term" value="P:late endosome to vacuole transport via multivesicular body sorting pathway"/>
    <property type="evidence" value="ECO:0007669"/>
    <property type="project" value="TreeGrafter"/>
</dbReference>
<evidence type="ECO:0000313" key="2">
    <source>
        <dbReference type="Proteomes" id="UP000054107"/>
    </source>
</evidence>
<dbReference type="Pfam" id="PF25880">
    <property type="entry name" value="WHD_CHMP7_1st"/>
    <property type="match status" value="1"/>
</dbReference>
<dbReference type="GO" id="GO:0000815">
    <property type="term" value="C:ESCRT III complex"/>
    <property type="evidence" value="ECO:0007669"/>
    <property type="project" value="TreeGrafter"/>
</dbReference>
<dbReference type="PANTHER" id="PTHR22761:SF96">
    <property type="entry name" value="BCDNA.GH08385"/>
    <property type="match status" value="1"/>
</dbReference>